<dbReference type="GO" id="GO:0016829">
    <property type="term" value="F:lyase activity"/>
    <property type="evidence" value="ECO:0007669"/>
    <property type="project" value="InterPro"/>
</dbReference>
<accession>A0A2D2DP91</accession>
<evidence type="ECO:0000259" key="15">
    <source>
        <dbReference type="PROSITE" id="PS52004"/>
    </source>
</evidence>
<keyword evidence="6" id="KW-0963">Cytoplasm</keyword>
<dbReference type="SUPFAM" id="SSF51735">
    <property type="entry name" value="NAD(P)-binding Rossmann-fold domains"/>
    <property type="match status" value="3"/>
</dbReference>
<dbReference type="Pfam" id="PF01212">
    <property type="entry name" value="Beta_elim_lyase"/>
    <property type="match status" value="1"/>
</dbReference>
<dbReference type="InterPro" id="IPR036736">
    <property type="entry name" value="ACP-like_sf"/>
</dbReference>
<proteinExistence type="predicted"/>
<evidence type="ECO:0000256" key="10">
    <source>
        <dbReference type="ARBA" id="ARBA00022898"/>
    </source>
</evidence>
<dbReference type="Pfam" id="PF21394">
    <property type="entry name" value="Beta-ketacyl_N"/>
    <property type="match status" value="1"/>
</dbReference>
<dbReference type="SUPFAM" id="SSF53901">
    <property type="entry name" value="Thiolase-like"/>
    <property type="match status" value="2"/>
</dbReference>
<evidence type="ECO:0000259" key="14">
    <source>
        <dbReference type="PROSITE" id="PS50075"/>
    </source>
</evidence>
<evidence type="ECO:0000256" key="12">
    <source>
        <dbReference type="PROSITE-ProRule" id="PRU01363"/>
    </source>
</evidence>
<evidence type="ECO:0000259" key="16">
    <source>
        <dbReference type="PROSITE" id="PS52019"/>
    </source>
</evidence>
<dbReference type="InterPro" id="IPR024320">
    <property type="entry name" value="LPG_synthase_C"/>
</dbReference>
<dbReference type="Pfam" id="PF09924">
    <property type="entry name" value="LPG_synthase_C"/>
    <property type="match status" value="1"/>
</dbReference>
<dbReference type="Pfam" id="PF02801">
    <property type="entry name" value="Ketoacyl-synt_C"/>
    <property type="match status" value="2"/>
</dbReference>
<keyword evidence="5" id="KW-0596">Phosphopantetheine</keyword>
<dbReference type="InterPro" id="IPR015424">
    <property type="entry name" value="PyrdxlP-dep_Trfase"/>
</dbReference>
<dbReference type="CDD" id="cd00833">
    <property type="entry name" value="PKS"/>
    <property type="match status" value="2"/>
</dbReference>
<keyword evidence="8" id="KW-0808">Transferase</keyword>
<dbReference type="PROSITE" id="PS52004">
    <property type="entry name" value="KS3_2"/>
    <property type="match status" value="2"/>
</dbReference>
<dbReference type="Gene3D" id="1.10.1240.100">
    <property type="match status" value="2"/>
</dbReference>
<dbReference type="Gene3D" id="3.10.129.110">
    <property type="entry name" value="Polyketide synthase dehydratase"/>
    <property type="match status" value="1"/>
</dbReference>
<gene>
    <name evidence="17" type="ORF">CR152_21450</name>
</gene>
<feature type="active site" description="Proton acceptor; for dehydratase activity" evidence="12">
    <location>
        <position position="1643"/>
    </location>
</feature>
<dbReference type="GO" id="GO:0006633">
    <property type="term" value="P:fatty acid biosynthetic process"/>
    <property type="evidence" value="ECO:0007669"/>
    <property type="project" value="InterPro"/>
</dbReference>
<dbReference type="InterPro" id="IPR036291">
    <property type="entry name" value="NAD(P)-bd_dom_sf"/>
</dbReference>
<dbReference type="SMART" id="SM00822">
    <property type="entry name" value="PKS_KR"/>
    <property type="match status" value="2"/>
</dbReference>
<evidence type="ECO:0000256" key="5">
    <source>
        <dbReference type="ARBA" id="ARBA00022450"/>
    </source>
</evidence>
<evidence type="ECO:0000256" key="6">
    <source>
        <dbReference type="ARBA" id="ARBA00022490"/>
    </source>
</evidence>
<dbReference type="GO" id="GO:0006520">
    <property type="term" value="P:amino acid metabolic process"/>
    <property type="evidence" value="ECO:0007669"/>
    <property type="project" value="InterPro"/>
</dbReference>
<dbReference type="SUPFAM" id="SSF53383">
    <property type="entry name" value="PLP-dependent transferases"/>
    <property type="match status" value="1"/>
</dbReference>
<dbReference type="PANTHER" id="PTHR43775">
    <property type="entry name" value="FATTY ACID SYNTHASE"/>
    <property type="match status" value="1"/>
</dbReference>
<feature type="domain" description="PKS/mFAS DH" evidence="16">
    <location>
        <begin position="1614"/>
        <end position="1900"/>
    </location>
</feature>
<comment type="subunit">
    <text evidence="4">Homotetramer.</text>
</comment>
<dbReference type="Gene3D" id="3.90.1150.10">
    <property type="entry name" value="Aspartate Aminotransferase, domain 1"/>
    <property type="match status" value="1"/>
</dbReference>
<dbReference type="GO" id="GO:0005737">
    <property type="term" value="C:cytoplasm"/>
    <property type="evidence" value="ECO:0007669"/>
    <property type="project" value="UniProtKB-SubCell"/>
</dbReference>
<feature type="domain" description="Ketosynthase family 3 (KS3)" evidence="15">
    <location>
        <begin position="1006"/>
        <end position="1431"/>
    </location>
</feature>
<keyword evidence="9" id="KW-0677">Repeat</keyword>
<dbReference type="Gene3D" id="3.40.640.10">
    <property type="entry name" value="Type I PLP-dependent aspartate aminotransferase-like (Major domain)"/>
    <property type="match status" value="1"/>
</dbReference>
<evidence type="ECO:0000256" key="13">
    <source>
        <dbReference type="SAM" id="MobiDB-lite"/>
    </source>
</evidence>
<dbReference type="InterPro" id="IPR049900">
    <property type="entry name" value="PKS_mFAS_DH"/>
</dbReference>
<evidence type="ECO:0000256" key="1">
    <source>
        <dbReference type="ARBA" id="ARBA00001933"/>
    </source>
</evidence>
<dbReference type="Pfam" id="PF08659">
    <property type="entry name" value="KR"/>
    <property type="match status" value="2"/>
</dbReference>
<dbReference type="Gene3D" id="3.40.47.10">
    <property type="match status" value="2"/>
</dbReference>
<dbReference type="InterPro" id="IPR001597">
    <property type="entry name" value="ArAA_b-elim_lyase/Thr_aldolase"/>
</dbReference>
<dbReference type="InterPro" id="IPR049551">
    <property type="entry name" value="PKS_DH_C"/>
</dbReference>
<dbReference type="SMART" id="SM00825">
    <property type="entry name" value="PKS_KS"/>
    <property type="match status" value="2"/>
</dbReference>
<keyword evidence="10" id="KW-0663">Pyridoxal phosphate</keyword>
<dbReference type="InterPro" id="IPR020806">
    <property type="entry name" value="PKS_PP-bd"/>
</dbReference>
<comment type="cofactor">
    <cofactor evidence="1">
        <name>pyridoxal 5'-phosphate</name>
        <dbReference type="ChEBI" id="CHEBI:597326"/>
    </cofactor>
</comment>
<dbReference type="Pfam" id="PF22336">
    <property type="entry name" value="RhiE-like_linker"/>
    <property type="match status" value="1"/>
</dbReference>
<evidence type="ECO:0000256" key="11">
    <source>
        <dbReference type="ARBA" id="ARBA00054155"/>
    </source>
</evidence>
<dbReference type="InterPro" id="IPR054514">
    <property type="entry name" value="RhiE-like_linker"/>
</dbReference>
<name>A0A2D2DP91_9BURK</name>
<dbReference type="Proteomes" id="UP000229897">
    <property type="component" value="Chromosome"/>
</dbReference>
<keyword evidence="7" id="KW-0597">Phosphoprotein</keyword>
<comment type="subcellular location">
    <subcellularLocation>
        <location evidence="2">Cytoplasm</location>
    </subcellularLocation>
</comment>
<dbReference type="InterPro" id="IPR015421">
    <property type="entry name" value="PyrdxlP-dep_Trfase_major"/>
</dbReference>
<dbReference type="SMART" id="SM00823">
    <property type="entry name" value="PKS_PP"/>
    <property type="match status" value="2"/>
</dbReference>
<dbReference type="GO" id="GO:0031177">
    <property type="term" value="F:phosphopantetheine binding"/>
    <property type="evidence" value="ECO:0007669"/>
    <property type="project" value="InterPro"/>
</dbReference>
<evidence type="ECO:0000256" key="7">
    <source>
        <dbReference type="ARBA" id="ARBA00022553"/>
    </source>
</evidence>
<evidence type="ECO:0000313" key="18">
    <source>
        <dbReference type="Proteomes" id="UP000229897"/>
    </source>
</evidence>
<dbReference type="Gene3D" id="1.10.1200.10">
    <property type="entry name" value="ACP-like"/>
    <property type="match status" value="2"/>
</dbReference>
<dbReference type="OrthoDB" id="8566036at2"/>
<dbReference type="SMART" id="SM00826">
    <property type="entry name" value="PKS_DH"/>
    <property type="match status" value="1"/>
</dbReference>
<dbReference type="PROSITE" id="PS52019">
    <property type="entry name" value="PKS_MFAS_DH"/>
    <property type="match status" value="1"/>
</dbReference>
<dbReference type="InterPro" id="IPR018201">
    <property type="entry name" value="Ketoacyl_synth_AS"/>
</dbReference>
<feature type="active site" description="Proton donor; for dehydratase activity" evidence="12">
    <location>
        <position position="1811"/>
    </location>
</feature>
<dbReference type="Pfam" id="PF14765">
    <property type="entry name" value="PS-DH"/>
    <property type="match status" value="1"/>
</dbReference>
<dbReference type="RefSeq" id="WP_099878322.1">
    <property type="nucleotide sequence ID" value="NZ_CP024608.1"/>
</dbReference>
<feature type="region of interest" description="Disordered" evidence="13">
    <location>
        <begin position="498"/>
        <end position="518"/>
    </location>
</feature>
<dbReference type="PANTHER" id="PTHR43775:SF37">
    <property type="entry name" value="SI:DKEY-61P9.11"/>
    <property type="match status" value="1"/>
</dbReference>
<dbReference type="Gene3D" id="3.40.50.720">
    <property type="entry name" value="NAD(P)-binding Rossmann-like Domain"/>
    <property type="match status" value="2"/>
</dbReference>
<dbReference type="InterPro" id="IPR014030">
    <property type="entry name" value="Ketoacyl_synth_N"/>
</dbReference>
<dbReference type="InterPro" id="IPR020807">
    <property type="entry name" value="PKS_DH"/>
</dbReference>
<dbReference type="Pfam" id="PF22621">
    <property type="entry name" value="CurL-like_PKS_C"/>
    <property type="match status" value="1"/>
</dbReference>
<reference evidence="17" key="1">
    <citation type="submission" date="2017-10" db="EMBL/GenBank/DDBJ databases">
        <title>Massilia psychrophilum sp. nov., a novel purple-pigmented bacterium isolated from Tianshan glacier, Xinjiang Municipality, China.</title>
        <authorList>
            <person name="Wang H."/>
        </authorList>
    </citation>
    <scope>NUCLEOTIDE SEQUENCE [LARGE SCALE GENOMIC DNA]</scope>
    <source>
        <strain evidence="17">B2</strain>
    </source>
</reference>
<dbReference type="CDD" id="cd08953">
    <property type="entry name" value="KR_2_SDR_x"/>
    <property type="match status" value="2"/>
</dbReference>
<evidence type="ECO:0000256" key="4">
    <source>
        <dbReference type="ARBA" id="ARBA00011881"/>
    </source>
</evidence>
<feature type="region of interest" description="N-terminal hotdog fold" evidence="12">
    <location>
        <begin position="1614"/>
        <end position="1732"/>
    </location>
</feature>
<dbReference type="GO" id="GO:0004312">
    <property type="term" value="F:fatty acid synthase activity"/>
    <property type="evidence" value="ECO:0007669"/>
    <property type="project" value="TreeGrafter"/>
</dbReference>
<dbReference type="GO" id="GO:0004315">
    <property type="term" value="F:3-oxoacyl-[acyl-carrier-protein] synthase activity"/>
    <property type="evidence" value="ECO:0007669"/>
    <property type="project" value="InterPro"/>
</dbReference>
<dbReference type="KEGG" id="mass:CR152_21450"/>
<organism evidence="17 18">
    <name type="scientific">Massilia violaceinigra</name>
    <dbReference type="NCBI Taxonomy" id="2045208"/>
    <lineage>
        <taxon>Bacteria</taxon>
        <taxon>Pseudomonadati</taxon>
        <taxon>Pseudomonadota</taxon>
        <taxon>Betaproteobacteria</taxon>
        <taxon>Burkholderiales</taxon>
        <taxon>Oxalobacteraceae</taxon>
        <taxon>Telluria group</taxon>
        <taxon>Massilia</taxon>
    </lineage>
</organism>
<dbReference type="InterPro" id="IPR009081">
    <property type="entry name" value="PP-bd_ACP"/>
</dbReference>
<feature type="domain" description="Ketosynthase family 3 (KS3)" evidence="15">
    <location>
        <begin position="2532"/>
        <end position="2969"/>
    </location>
</feature>
<evidence type="ECO:0000256" key="2">
    <source>
        <dbReference type="ARBA" id="ARBA00004496"/>
    </source>
</evidence>
<dbReference type="FunFam" id="3.40.47.10:FF:000019">
    <property type="entry name" value="Polyketide synthase type I"/>
    <property type="match status" value="1"/>
</dbReference>
<dbReference type="InterPro" id="IPR049490">
    <property type="entry name" value="C883_1060-like_KR_N"/>
</dbReference>
<evidence type="ECO:0000313" key="17">
    <source>
        <dbReference type="EMBL" id="ATQ76795.1"/>
    </source>
</evidence>
<dbReference type="InterPro" id="IPR016039">
    <property type="entry name" value="Thiolase-like"/>
</dbReference>
<feature type="compositionally biased region" description="Polar residues" evidence="13">
    <location>
        <begin position="498"/>
        <end position="508"/>
    </location>
</feature>
<dbReference type="InterPro" id="IPR050091">
    <property type="entry name" value="PKS_NRPS_Biosynth_Enz"/>
</dbReference>
<dbReference type="InterPro" id="IPR014031">
    <property type="entry name" value="Ketoacyl_synth_C"/>
</dbReference>
<dbReference type="PROSITE" id="PS50075">
    <property type="entry name" value="CARRIER"/>
    <property type="match status" value="1"/>
</dbReference>
<dbReference type="Pfam" id="PF00550">
    <property type="entry name" value="PP-binding"/>
    <property type="match status" value="2"/>
</dbReference>
<evidence type="ECO:0000256" key="8">
    <source>
        <dbReference type="ARBA" id="ARBA00022679"/>
    </source>
</evidence>
<comment type="pathway">
    <text evidence="3">Antibiotic biosynthesis.</text>
</comment>
<dbReference type="InterPro" id="IPR015422">
    <property type="entry name" value="PyrdxlP-dep_Trfase_small"/>
</dbReference>
<dbReference type="Pfam" id="PF00109">
    <property type="entry name" value="ketoacyl-synt"/>
    <property type="match status" value="2"/>
</dbReference>
<dbReference type="InterPro" id="IPR020841">
    <property type="entry name" value="PKS_Beta-ketoAc_synthase_dom"/>
</dbReference>
<comment type="function">
    <text evidence="11">Involved in production of the polyketide antibiotic thailandamide.</text>
</comment>
<evidence type="ECO:0000256" key="3">
    <source>
        <dbReference type="ARBA" id="ARBA00004792"/>
    </source>
</evidence>
<dbReference type="InterPro" id="IPR042104">
    <property type="entry name" value="PKS_dehydratase_sf"/>
</dbReference>
<dbReference type="PROSITE" id="PS00606">
    <property type="entry name" value="KS3_1"/>
    <property type="match status" value="2"/>
</dbReference>
<dbReference type="EMBL" id="CP024608">
    <property type="protein sequence ID" value="ATQ76795.1"/>
    <property type="molecule type" value="Genomic_DNA"/>
</dbReference>
<feature type="domain" description="Carrier" evidence="14">
    <location>
        <begin position="2399"/>
        <end position="2473"/>
    </location>
</feature>
<dbReference type="SMART" id="SM01294">
    <property type="entry name" value="PKS_PP_betabranch"/>
    <property type="match status" value="1"/>
</dbReference>
<feature type="region of interest" description="C-terminal hotdog fold" evidence="12">
    <location>
        <begin position="1750"/>
        <end position="1900"/>
    </location>
</feature>
<dbReference type="SUPFAM" id="SSF47336">
    <property type="entry name" value="ACP-like"/>
    <property type="match status" value="2"/>
</dbReference>
<dbReference type="InterPro" id="IPR057326">
    <property type="entry name" value="KR_dom"/>
</dbReference>
<dbReference type="Pfam" id="PF21089">
    <property type="entry name" value="PKS_DH_N"/>
    <property type="match status" value="1"/>
</dbReference>
<dbReference type="InterPro" id="IPR049552">
    <property type="entry name" value="PKS_DH_N"/>
</dbReference>
<sequence length="3593" mass="387320">MLSQEMLLEYTESHLKSLIADTSASLGINFDTAAPFGELGIDSFRILKIIKALEADFGTLPKTLLFENFNVDSLARYFVDEHGDTLQDKFSTGKQNRVGSPAKALAVPEKVRGGSAPDSRAAMPSPRPVKVLQAPVPVQAWARPAAPASVPSAPSAVPVRVLETDLPKHPALATLAAGLFERYKNEGCVSRGTRNIAPNLFIGSARKGYFNYSRSNNIILVYAYTGPEAYFAEIAAEMQRYCAEKNFQLNIFGDAPIPEIDGMAFSSTPFGALQRVLDIGSFTLDGGATRRLRYQVAKFEKAGACRTVEYACGSDPAIDRDIATVIDRWCAAKTMVNPLIHIVREEILAGTLHPQHRIFLTWLDGKLQNVILISAMCASLNGYLMDLEFYGDDMPLGGLEYAIARIIDTLKAEGCGMFSLGGTYGCRLETSPHADPAVDAILDDLHKQNIFSDDGNLQFKNKFRPENRTIYLCRPVGSGSGDNVIDLIMMIADPAKAQTSEAENQNADTAHAGKAAAPSSSTAVPVTATVKPSAAATTAAAPVPVASTDFAACGYNPLNMSADQVEYDLKTDSWAQLGRAAFIDKQMAHLHTQLQQPANVDDSLRSVFPFKYFVLTDSGRSADHLFCKAWPKKGVVVQNLLFPTCIYHQIDKGYTPHELAHPSVFVAHSDDSRKSELDVDALRAYVAAHADQIAYACVEVSDNSAGGHPVSIEHLRQVKDLLAPHAIALVIDGTRVLENAQFLVERDPACAGRALFDVAAELLSYADAVIGSLAKDFSVNKGGLIATNDETLLRTLQDLMRREGGGLNVIEKKLVALSLQNRRQIETSVVRRMRAVETIWQALDNERVPLVRPAGAHCVVIDVKRLPHFAGFAHPVPSFLAWLFVNTGIRGGAHSVGMQSHSPISGQVRLAIPVGLKKEQADDIAARLVQLFRDNSNIPELALPASSTESFGGVHDHYELVRYHGAVDPVEEEAPAASGPVLPALSLLPTQPKARAPKAAPTQSQVGDLAIVGMAGRYPKSTSLAQFWDNLKDGVDCVGDLPPERRARRLRNPFSQDYRGGFVDNVDKFDSLFFNISPREAEFLDPQERLFLEVAWETLEDAGYYPEIMSQEDGARNVGVFVGAVWAMYQMAGVEEKIAGNHLNPNSFLWSIANRVSYWMNLTGPSLTVDTACSSSMTAIYLACEAIRNGDCTSAIVGGVNLDLHQHKFDVNNAGGALSPDGVCRSFGAGANGYVAGEGVGAILIKPLERAIADRDNIYGVIKSAVVNHGGRTSGYTVPNPKAQGELIAAALEKANVDARSIAYIEAHGTGTELGDPIEIAGLTKAFAAHDVPKQSCPIGSVKTNIGHLEAAAGVVSVCKVLLQMKHRQLAPSLHSAELNEFIDFKNSPFYVQRRLETWNEKEVDGIKQPLRAGLSSFGAGGANAHIVLEAYTAPERETPAIDGSLIFPLSARNDEQLREMAARLRTHLQRDDHQAALADIAFTLQDGRKSFEHRLAVVASSLDGLIAKLGLFVDGKKDGDILSGHAKNADGVTKLLSRAEKELFVALLSQSRDPHKLAQLWIDGLLSDCRGLAEFGGKRTSLPTYPFADKRHWIGAGKAAPAVLSTQAVPSLHPMIDSNESTFQRQLFKKTFHAREFFIRDHVVSGVPTLPGTAYLDLARMAGEIATGRKVRKIRNVTWVSPLAVEGALPTEAFVELKPSADAVLFEVFSEAAGKKRLHAQGKLVYAADDQGASLPDCIDIDAIRARCGDPIVAKDAYPLFDAMGMHYGPSFQVLKEVYKNDDEVLGLLTIPDVRSADFDEFVLHPCVLDAAMQAGVMAQFGAEAGEMKVPYSIGEVELLFPLTRTCYSYLTKVKSERGAGSAVSRENVTIVDENGKVLARIRESVGVSLTSVHEKPAPAQAEEAYDQLYYAHSWQAAPLAPAASDVQALLLFDTSDRLRNACLGRNIKTVLVLPRERFEDLGNGTYGVNPRERQDFARLFEALNRTSFATDKMCYAWPEAAEPTAPQQLGKALDLGVHGFLSACQALIEQKPKGKVQMLYLHAGASAHNDAVNGFARSLRLENPKMDCKVLDIDTQGVNADQTLAAILAELHAGAQDDITVRYQGSVRSTRVLAKLDPAAPANAPDIVLKQNGVYLITGGVGGLGLIFAQFLANECKARLVLTGRSSLSDEQEARLDTLRSLGAQVMYVAADVSNAGQVGQLIADTKARFGALNGIIHGAGVLRDSLLRKKTREEMDAVFAPKVYGTFHLDEATRNDDLDFFVLFSSLAAVGGNAGQCDYAFANHYMDSFAARREQLRASGERSGRTVSINWSLWADGGMKLDAQTEQFFKKNLGIVPLRTQVGLDAFLRALSMPQPHIAVLEGVREKIELAWGITRKAAPVPLAPSVQPVQGDLGALVTGELSATVMELLKIGADDLSLDAILLDLGFDSIGLATFANVINERYQLDINPVMFFEYPSIRAIAEVLASDYKDAVAKVHGSAAPATAAVPQPVEVRAESASVFAINKGWEAPAAASAAPSGLSRALRFANEPIAIVGIGGVMPQSANMEEFWDNLKNGRNMVTDIPRDRWIWEDFDGNPFKEVNKSNSRWGGFMKEVDKFDPLFFGITPREAEMMDPQQRIFIETVWSAIEDAGHKVSDLSGTKTGLFVGASAKDYIDVLAENKSPLDGYSASGNSHSILANRVSFLFNLRGPSAPLDTACSSSLIALHRAIESIHTGSSDMAIVGGVQVMLTPIGHISLSSAGMLSVDGKCKTFSKDANGYVRGEGSGAIFIKPLAQAEADGNPIYAVVKSTAENHGGRVTMLTAPNPKAQAELLVEAYEKAQIDPATVGYIECHGTGTSLGDPIEIQALKKAFADLYKKHNKAAPTAPSCALSSVKTNIGHLEPAAGIASLLKVLLSIKHRQIPALLHFDQLNPYIDLGGCPFYIVDKTTAWEAPIGPDGLPLPRRAGVSSFGWGGANAHVVLEEYIPPSRDVVEAGPQLVVLSAKSEERLKASAASLLSHMTRHEVDLGDLAYTLQIGRDAMDHRMAVVVSSLPELTQRLRAFGEGASTGIHRGRVQRSKPEAASGDLESLADGWVKGADVAWSELHPHGQRRRVSLPSYPFARERYWIAAAVEKAAPKPAPTVAVLHSPDVGSLLARPVWARTAGAVVGVQAGVQMHRVLVCGMPQLDIALLGVDAVRVPAQDGADIAQRYSATASACFEHLQAILKTKPKGKVLFQVLASHADRDALMAGLAGMMKSARMESPSLIGQVILTDAADHDTVAGQLLVCRAQPDESLFKFERTAQSVLRWQAQVNRGAPAMAFRDGGVYLITGGLGGLGMLFAREILEHAPTARIVLTGRSAPGDEQRGVLEGTPQLAYRQLDLDRQDEVTALIAEVVATYGALNGVIHSAGATRDSLIVNKTAAQFAQVLAPKVGGTVHLDQASAGIELDFMVLFSSVTAVMGNVGQADYAAANGFMDQFAAYRNTLVDAQQRHGRTVSINWPLWEEGGMQVDARSRAMLLKMSGMLPMRTETGMHAFHRSLALPVGQTLVMEGHVERLKTLLFPDQSAAPAAQRLPAAGTATSIQTDKLRELVLADLRRFQTSNKG</sequence>
<evidence type="ECO:0000256" key="9">
    <source>
        <dbReference type="ARBA" id="ARBA00022737"/>
    </source>
</evidence>
<keyword evidence="18" id="KW-1185">Reference proteome</keyword>
<protein>
    <submittedName>
        <fullName evidence="17">Uncharacterized protein</fullName>
    </submittedName>
</protein>
<dbReference type="InterPro" id="IPR013968">
    <property type="entry name" value="PKS_KR"/>
</dbReference>